<dbReference type="GO" id="GO:0006355">
    <property type="term" value="P:regulation of DNA-templated transcription"/>
    <property type="evidence" value="ECO:0007669"/>
    <property type="project" value="InterPro"/>
</dbReference>
<gene>
    <name evidence="2" type="ORF">G3A50_02385</name>
</gene>
<evidence type="ECO:0000313" key="3">
    <source>
        <dbReference type="Proteomes" id="UP000464751"/>
    </source>
</evidence>
<feature type="domain" description="Arc-like DNA binding" evidence="1">
    <location>
        <begin position="2"/>
        <end position="35"/>
    </location>
</feature>
<name>A0A6P1YHW7_9HYPH</name>
<sequence>MARNDPQFNLRIPAELKQRIEAQAERYGISTTAAIVGALDEQFPAIITTEDVFALLRAVEDFQRKHPERPMPYDVYRSLADWLHHREMELDLPRTPAKGHMLK</sequence>
<keyword evidence="2" id="KW-0238">DNA-binding</keyword>
<accession>A0A6P1YHW7</accession>
<organism evidence="2 3">
    <name type="scientific">Ancylobacter pratisalsi</name>
    <dbReference type="NCBI Taxonomy" id="1745854"/>
    <lineage>
        <taxon>Bacteria</taxon>
        <taxon>Pseudomonadati</taxon>
        <taxon>Pseudomonadota</taxon>
        <taxon>Alphaproteobacteria</taxon>
        <taxon>Hyphomicrobiales</taxon>
        <taxon>Xanthobacteraceae</taxon>
        <taxon>Ancylobacter</taxon>
    </lineage>
</organism>
<dbReference type="InterPro" id="IPR005569">
    <property type="entry name" value="Arc_DNA-bd_dom"/>
</dbReference>
<dbReference type="EMBL" id="CP048630">
    <property type="protein sequence ID" value="QIB32675.1"/>
    <property type="molecule type" value="Genomic_DNA"/>
</dbReference>
<dbReference type="GO" id="GO:0003677">
    <property type="term" value="F:DNA binding"/>
    <property type="evidence" value="ECO:0007669"/>
    <property type="project" value="UniProtKB-KW"/>
</dbReference>
<dbReference type="InterPro" id="IPR013321">
    <property type="entry name" value="Arc_rbn_hlx_hlx"/>
</dbReference>
<evidence type="ECO:0000313" key="2">
    <source>
        <dbReference type="EMBL" id="QIB32675.1"/>
    </source>
</evidence>
<protein>
    <submittedName>
        <fullName evidence="2">Arc family DNA-binding protein</fullName>
    </submittedName>
</protein>
<dbReference type="Gene3D" id="1.10.1220.10">
    <property type="entry name" value="Met repressor-like"/>
    <property type="match status" value="1"/>
</dbReference>
<dbReference type="InterPro" id="IPR010985">
    <property type="entry name" value="Ribbon_hlx_hlx"/>
</dbReference>
<dbReference type="SUPFAM" id="SSF47598">
    <property type="entry name" value="Ribbon-helix-helix"/>
    <property type="match status" value="1"/>
</dbReference>
<reference evidence="2 3" key="1">
    <citation type="submission" date="2020-02" db="EMBL/GenBank/DDBJ databases">
        <authorList>
            <person name="Li G."/>
        </authorList>
    </citation>
    <scope>NUCLEOTIDE SEQUENCE [LARGE SCALE GENOMIC DNA]</scope>
    <source>
        <strain evidence="2 3">DSM 102029</strain>
    </source>
</reference>
<dbReference type="KEGG" id="apra:G3A50_02385"/>
<dbReference type="RefSeq" id="WP_163073752.1">
    <property type="nucleotide sequence ID" value="NZ_CP048630.1"/>
</dbReference>
<evidence type="ECO:0000259" key="1">
    <source>
        <dbReference type="Pfam" id="PF03869"/>
    </source>
</evidence>
<dbReference type="Pfam" id="PF03869">
    <property type="entry name" value="Arc"/>
    <property type="match status" value="1"/>
</dbReference>
<dbReference type="Proteomes" id="UP000464751">
    <property type="component" value="Chromosome"/>
</dbReference>
<keyword evidence="3" id="KW-1185">Reference proteome</keyword>
<dbReference type="AlphaFoldDB" id="A0A6P1YHW7"/>
<proteinExistence type="predicted"/>